<gene>
    <name evidence="1" type="ORF">ASILVAE211_03540</name>
</gene>
<reference evidence="1" key="1">
    <citation type="journal article" date="2021" name="Microorganisms">
        <title>Acidisoma silvae sp. nov. and Acidisomacellulosilytica sp. nov., Two Acidophilic Bacteria Isolated from Decaying Wood, Hydrolyzing Cellulose and Producing Poly-3-hydroxybutyrate.</title>
        <authorList>
            <person name="Mieszkin S."/>
            <person name="Pouder E."/>
            <person name="Uroz S."/>
            <person name="Simon-Colin C."/>
            <person name="Alain K."/>
        </authorList>
    </citation>
    <scope>NUCLEOTIDE SEQUENCE</scope>
    <source>
        <strain evidence="1">HW T2.11</strain>
    </source>
</reference>
<dbReference type="AlphaFoldDB" id="A0A964DXU2"/>
<reference evidence="1" key="2">
    <citation type="submission" date="2021-01" db="EMBL/GenBank/DDBJ databases">
        <authorList>
            <person name="Mieszkin S."/>
            <person name="Pouder E."/>
            <person name="Alain K."/>
        </authorList>
    </citation>
    <scope>NUCLEOTIDE SEQUENCE</scope>
    <source>
        <strain evidence="1">HW T2.11</strain>
    </source>
</reference>
<organism evidence="1 2">
    <name type="scientific">Acidisoma silvae</name>
    <dbReference type="NCBI Taxonomy" id="2802396"/>
    <lineage>
        <taxon>Bacteria</taxon>
        <taxon>Pseudomonadati</taxon>
        <taxon>Pseudomonadota</taxon>
        <taxon>Alphaproteobacteria</taxon>
        <taxon>Acetobacterales</taxon>
        <taxon>Acidocellaceae</taxon>
        <taxon>Acidisoma</taxon>
    </lineage>
</organism>
<accession>A0A964DXU2</accession>
<evidence type="ECO:0000313" key="2">
    <source>
        <dbReference type="Proteomes" id="UP000708298"/>
    </source>
</evidence>
<dbReference type="Proteomes" id="UP000708298">
    <property type="component" value="Unassembled WGS sequence"/>
</dbReference>
<comment type="caution">
    <text evidence="1">The sequence shown here is derived from an EMBL/GenBank/DDBJ whole genome shotgun (WGS) entry which is preliminary data.</text>
</comment>
<keyword evidence="2" id="KW-1185">Reference proteome</keyword>
<evidence type="ECO:0000313" key="1">
    <source>
        <dbReference type="EMBL" id="MCB8874244.1"/>
    </source>
</evidence>
<dbReference type="EMBL" id="JAESVB010000001">
    <property type="protein sequence ID" value="MCB8874244.1"/>
    <property type="molecule type" value="Genomic_DNA"/>
</dbReference>
<protein>
    <submittedName>
        <fullName evidence="1">Uncharacterized protein</fullName>
    </submittedName>
</protein>
<name>A0A964DXU2_9PROT</name>
<dbReference type="RefSeq" id="WP_227319893.1">
    <property type="nucleotide sequence ID" value="NZ_JAESVB010000001.1"/>
</dbReference>
<sequence length="134" mass="14181">MDEAVTIQLDLPAEALAEEQKAAGAQYQLGDTTPLAPDPDAVEAHFIDPISIIVVVSVVYLANRILTHFLVKDGKGTLVDARTNPPTVSRLADVPEGYILLIKPDGSTQAIDAGKIEDDALADILKPILSPSKA</sequence>
<proteinExistence type="predicted"/>